<reference evidence="1" key="2">
    <citation type="submission" date="2020-11" db="EMBL/GenBank/DDBJ databases">
        <authorList>
            <person name="McCartney M.A."/>
            <person name="Auch B."/>
            <person name="Kono T."/>
            <person name="Mallez S."/>
            <person name="Becker A."/>
            <person name="Gohl D.M."/>
            <person name="Silverstein K.A.T."/>
            <person name="Koren S."/>
            <person name="Bechman K.B."/>
            <person name="Herman A."/>
            <person name="Abrahante J.E."/>
            <person name="Garbe J."/>
        </authorList>
    </citation>
    <scope>NUCLEOTIDE SEQUENCE</scope>
    <source>
        <strain evidence="1">Duluth1</strain>
        <tissue evidence="1">Whole animal</tissue>
    </source>
</reference>
<keyword evidence="2" id="KW-1185">Reference proteome</keyword>
<comment type="caution">
    <text evidence="1">The sequence shown here is derived from an EMBL/GenBank/DDBJ whole genome shotgun (WGS) entry which is preliminary data.</text>
</comment>
<dbReference type="EMBL" id="JAIWYP010000015">
    <property type="protein sequence ID" value="KAH3702263.1"/>
    <property type="molecule type" value="Genomic_DNA"/>
</dbReference>
<protein>
    <submittedName>
        <fullName evidence="1">Uncharacterized protein</fullName>
    </submittedName>
</protein>
<reference evidence="1" key="1">
    <citation type="journal article" date="2019" name="bioRxiv">
        <title>The Genome of the Zebra Mussel, Dreissena polymorpha: A Resource for Invasive Species Research.</title>
        <authorList>
            <person name="McCartney M.A."/>
            <person name="Auch B."/>
            <person name="Kono T."/>
            <person name="Mallez S."/>
            <person name="Zhang Y."/>
            <person name="Obille A."/>
            <person name="Becker A."/>
            <person name="Abrahante J.E."/>
            <person name="Garbe J."/>
            <person name="Badalamenti J.P."/>
            <person name="Herman A."/>
            <person name="Mangelson H."/>
            <person name="Liachko I."/>
            <person name="Sullivan S."/>
            <person name="Sone E.D."/>
            <person name="Koren S."/>
            <person name="Silverstein K.A.T."/>
            <person name="Beckman K.B."/>
            <person name="Gohl D.M."/>
        </authorList>
    </citation>
    <scope>NUCLEOTIDE SEQUENCE</scope>
    <source>
        <strain evidence="1">Duluth1</strain>
        <tissue evidence="1">Whole animal</tissue>
    </source>
</reference>
<dbReference type="Proteomes" id="UP000828390">
    <property type="component" value="Unassembled WGS sequence"/>
</dbReference>
<gene>
    <name evidence="1" type="ORF">DPMN_077274</name>
</gene>
<evidence type="ECO:0000313" key="2">
    <source>
        <dbReference type="Proteomes" id="UP000828390"/>
    </source>
</evidence>
<sequence>MATTRLRQDINPYDVSHMANTDGLRQDITPYDVSHMANTDGLRQDITPYDVSHASFVVTPTFVTPTTKLIPVTKPNNPHSPQLILKQRLRKPLPSLKQRPQHIIPFLILTHDDTVTSCPLWGPETSHIGGRVTTRLIRLGSVVMTAMFKRKTQLEIPVMEEWEIRANGTNWSRRNLVIYGVTKADEGEYV</sequence>
<accession>A0A9D3YNJ4</accession>
<organism evidence="1 2">
    <name type="scientific">Dreissena polymorpha</name>
    <name type="common">Zebra mussel</name>
    <name type="synonym">Mytilus polymorpha</name>
    <dbReference type="NCBI Taxonomy" id="45954"/>
    <lineage>
        <taxon>Eukaryota</taxon>
        <taxon>Metazoa</taxon>
        <taxon>Spiralia</taxon>
        <taxon>Lophotrochozoa</taxon>
        <taxon>Mollusca</taxon>
        <taxon>Bivalvia</taxon>
        <taxon>Autobranchia</taxon>
        <taxon>Heteroconchia</taxon>
        <taxon>Euheterodonta</taxon>
        <taxon>Imparidentia</taxon>
        <taxon>Neoheterodontei</taxon>
        <taxon>Myida</taxon>
        <taxon>Dreissenoidea</taxon>
        <taxon>Dreissenidae</taxon>
        <taxon>Dreissena</taxon>
    </lineage>
</organism>
<dbReference type="AlphaFoldDB" id="A0A9D3YNJ4"/>
<name>A0A9D3YNJ4_DREPO</name>
<proteinExistence type="predicted"/>
<evidence type="ECO:0000313" key="1">
    <source>
        <dbReference type="EMBL" id="KAH3702263.1"/>
    </source>
</evidence>